<protein>
    <submittedName>
        <fullName evidence="1">Macaca fascicularis brain cDNA clone: QtrA-17835, similar to human trafficking protein particle complex 6B (TRAPPC6B), mRNA, RefSeq: NM_177452.2</fullName>
    </submittedName>
</protein>
<evidence type="ECO:0000313" key="1">
    <source>
        <dbReference type="EMBL" id="BAE91609.1"/>
    </source>
</evidence>
<dbReference type="AlphaFoldDB" id="I7GPK5"/>
<name>I7GPK5_MACFA</name>
<reference evidence="1" key="1">
    <citation type="journal article" date="2007" name="PLoS Biol.">
        <title>Rate of evolution in brain-expressed genes in humans and other primates.</title>
        <authorList>
            <person name="Wang H.-Y."/>
            <person name="Chien H.-C."/>
            <person name="Osada N."/>
            <person name="Hashimoto K."/>
            <person name="Sugano S."/>
            <person name="Gojobori T."/>
            <person name="Chou C.-K."/>
            <person name="Tsai S.-F."/>
            <person name="Wu C.-I."/>
            <person name="Shen C.-K.J."/>
        </authorList>
    </citation>
    <scope>NUCLEOTIDE SEQUENCE</scope>
</reference>
<sequence>MCPIMMFQSMTDHIYGGGSIRLQYCIFTVPSLCLDMQVFTIVLQCPTVFTTIICCTGL</sequence>
<organism evidence="1">
    <name type="scientific">Macaca fascicularis</name>
    <name type="common">Crab-eating macaque</name>
    <name type="synonym">Cynomolgus monkey</name>
    <dbReference type="NCBI Taxonomy" id="9541"/>
    <lineage>
        <taxon>Eukaryota</taxon>
        <taxon>Metazoa</taxon>
        <taxon>Chordata</taxon>
        <taxon>Craniata</taxon>
        <taxon>Vertebrata</taxon>
        <taxon>Euteleostomi</taxon>
        <taxon>Mammalia</taxon>
        <taxon>Eutheria</taxon>
        <taxon>Euarchontoglires</taxon>
        <taxon>Primates</taxon>
        <taxon>Haplorrhini</taxon>
        <taxon>Catarrhini</taxon>
        <taxon>Cercopithecidae</taxon>
        <taxon>Cercopithecinae</taxon>
        <taxon>Macaca</taxon>
    </lineage>
</organism>
<accession>I7GPK5</accession>
<dbReference type="EMBL" id="AB174547">
    <property type="protein sequence ID" value="BAE91609.1"/>
    <property type="molecule type" value="mRNA"/>
</dbReference>
<proteinExistence type="evidence at transcript level"/>